<comment type="caution">
    <text evidence="2">The sequence shown here is derived from an EMBL/GenBank/DDBJ whole genome shotgun (WGS) entry which is preliminary data.</text>
</comment>
<accession>A0A9X8DJ65</accession>
<sequence>VAMGNKASKGGGSSKGLRPGVHSESATGGLRPQPLPQTRQPNASAPAPHYRQQENKASAVLPPPVPNAVPVASTQVPVAAATSSNAAGKTAATEPDCTRELYQCIN</sequence>
<feature type="region of interest" description="Disordered" evidence="1">
    <location>
        <begin position="1"/>
        <end position="70"/>
    </location>
</feature>
<organism evidence="2 3">
    <name type="scientific">Aphanomyces astaci</name>
    <name type="common">Crayfish plague agent</name>
    <dbReference type="NCBI Taxonomy" id="112090"/>
    <lineage>
        <taxon>Eukaryota</taxon>
        <taxon>Sar</taxon>
        <taxon>Stramenopiles</taxon>
        <taxon>Oomycota</taxon>
        <taxon>Saprolegniomycetes</taxon>
        <taxon>Saprolegniales</taxon>
        <taxon>Verrucalvaceae</taxon>
        <taxon>Aphanomyces</taxon>
    </lineage>
</organism>
<feature type="compositionally biased region" description="Low complexity" evidence="1">
    <location>
        <begin position="30"/>
        <end position="41"/>
    </location>
</feature>
<dbReference type="AlphaFoldDB" id="A0A9X8DJ65"/>
<gene>
    <name evidence="2" type="ORF">DYB28_015353</name>
</gene>
<evidence type="ECO:0000313" key="2">
    <source>
        <dbReference type="EMBL" id="RLN87979.1"/>
    </source>
</evidence>
<name>A0A9X8DJ65_APHAT</name>
<proteinExistence type="predicted"/>
<dbReference type="Proteomes" id="UP000275652">
    <property type="component" value="Unassembled WGS sequence"/>
</dbReference>
<protein>
    <submittedName>
        <fullName evidence="2">Uncharacterized protein</fullName>
    </submittedName>
</protein>
<evidence type="ECO:0000256" key="1">
    <source>
        <dbReference type="SAM" id="MobiDB-lite"/>
    </source>
</evidence>
<reference evidence="2 3" key="1">
    <citation type="journal article" date="2018" name="J. Invertebr. Pathol.">
        <title>New genotyping method for the causative agent of crayfish plague (Aphanomyces astaci) based on whole genome data.</title>
        <authorList>
            <person name="Minardi D."/>
            <person name="Studholme D.J."/>
            <person name="van der Giezen M."/>
            <person name="Pretto T."/>
            <person name="Oidtmann B."/>
        </authorList>
    </citation>
    <scope>NUCLEOTIDE SEQUENCE [LARGE SCALE GENOMIC DNA]</scope>
    <source>
        <strain evidence="2 3">KB13</strain>
    </source>
</reference>
<evidence type="ECO:0000313" key="3">
    <source>
        <dbReference type="Proteomes" id="UP000275652"/>
    </source>
</evidence>
<dbReference type="EMBL" id="QUTI01062915">
    <property type="protein sequence ID" value="RLN87979.1"/>
    <property type="molecule type" value="Genomic_DNA"/>
</dbReference>
<feature type="non-terminal residue" evidence="2">
    <location>
        <position position="1"/>
    </location>
</feature>